<dbReference type="Proteomes" id="UP000636264">
    <property type="component" value="Unassembled WGS sequence"/>
</dbReference>
<reference evidence="11" key="2">
    <citation type="submission" date="2020-09" db="EMBL/GenBank/DDBJ databases">
        <authorList>
            <person name="Sun Q."/>
            <person name="Zhou Y."/>
        </authorList>
    </citation>
    <scope>NUCLEOTIDE SEQUENCE</scope>
    <source>
        <strain evidence="11">CGMCC 1.15320</strain>
    </source>
</reference>
<comment type="function">
    <text evidence="2">Decarboxylates L-threonine-O-3-phosphate to yield (R)-1-amino-2-propanol O-2-phosphate, the precursor for the linkage between the nucleotide loop and the corrin ring in cobalamin.</text>
</comment>
<dbReference type="PANTHER" id="PTHR42885">
    <property type="entry name" value="HISTIDINOL-PHOSPHATE AMINOTRANSFERASE-RELATED"/>
    <property type="match status" value="1"/>
</dbReference>
<comment type="cofactor">
    <cofactor evidence="1">
        <name>pyridoxal 5'-phosphate</name>
        <dbReference type="ChEBI" id="CHEBI:597326"/>
    </cofactor>
</comment>
<keyword evidence="7" id="KW-0456">Lyase</keyword>
<reference evidence="11" key="1">
    <citation type="journal article" date="2014" name="Int. J. Syst. Evol. Microbiol.">
        <title>Complete genome sequence of Corynebacterium casei LMG S-19264T (=DSM 44701T), isolated from a smear-ripened cheese.</title>
        <authorList>
            <consortium name="US DOE Joint Genome Institute (JGI-PGF)"/>
            <person name="Walter F."/>
            <person name="Albersmeier A."/>
            <person name="Kalinowski J."/>
            <person name="Ruckert C."/>
        </authorList>
    </citation>
    <scope>NUCLEOTIDE SEQUENCE</scope>
    <source>
        <strain evidence="11">CGMCC 1.15320</strain>
    </source>
</reference>
<dbReference type="SUPFAM" id="SSF53383">
    <property type="entry name" value="PLP-dependent transferases"/>
    <property type="match status" value="1"/>
</dbReference>
<keyword evidence="5" id="KW-0169">Cobalamin biosynthesis</keyword>
<evidence type="ECO:0000256" key="9">
    <source>
        <dbReference type="ARBA" id="ARBA00048531"/>
    </source>
</evidence>
<organism evidence="11 12">
    <name type="scientific">Nitratireductor aestuarii</name>
    <dbReference type="NCBI Taxonomy" id="1735103"/>
    <lineage>
        <taxon>Bacteria</taxon>
        <taxon>Pseudomonadati</taxon>
        <taxon>Pseudomonadota</taxon>
        <taxon>Alphaproteobacteria</taxon>
        <taxon>Hyphomicrobiales</taxon>
        <taxon>Phyllobacteriaceae</taxon>
        <taxon>Nitratireductor</taxon>
    </lineage>
</organism>
<dbReference type="PANTHER" id="PTHR42885:SF1">
    <property type="entry name" value="THREONINE-PHOSPHATE DECARBOXYLASE"/>
    <property type="match status" value="1"/>
</dbReference>
<proteinExistence type="predicted"/>
<dbReference type="EC" id="4.1.1.81" evidence="4"/>
<evidence type="ECO:0000256" key="7">
    <source>
        <dbReference type="ARBA" id="ARBA00023239"/>
    </source>
</evidence>
<comment type="catalytic activity">
    <reaction evidence="9">
        <text>O-phospho-L-threonine + H(+) = (R)-1-aminopropan-2-yl phosphate + CO2</text>
        <dbReference type="Rhea" id="RHEA:11492"/>
        <dbReference type="ChEBI" id="CHEBI:15378"/>
        <dbReference type="ChEBI" id="CHEBI:16526"/>
        <dbReference type="ChEBI" id="CHEBI:58563"/>
        <dbReference type="ChEBI" id="CHEBI:58675"/>
        <dbReference type="EC" id="4.1.1.81"/>
    </reaction>
</comment>
<dbReference type="GO" id="GO:0048472">
    <property type="term" value="F:threonine-phosphate decarboxylase activity"/>
    <property type="evidence" value="ECO:0007669"/>
    <property type="project" value="UniProtKB-EC"/>
</dbReference>
<evidence type="ECO:0000256" key="1">
    <source>
        <dbReference type="ARBA" id="ARBA00001933"/>
    </source>
</evidence>
<evidence type="ECO:0000256" key="5">
    <source>
        <dbReference type="ARBA" id="ARBA00022573"/>
    </source>
</evidence>
<dbReference type="InterPro" id="IPR004838">
    <property type="entry name" value="NHTrfase_class1_PyrdxlP-BS"/>
</dbReference>
<dbReference type="InterPro" id="IPR015422">
    <property type="entry name" value="PyrdxlP-dep_Trfase_small"/>
</dbReference>
<dbReference type="InterPro" id="IPR015424">
    <property type="entry name" value="PyrdxlP-dep_Trfase"/>
</dbReference>
<protein>
    <recommendedName>
        <fullName evidence="4">threonine-phosphate decarboxylase</fullName>
        <ecNumber evidence="4">4.1.1.81</ecNumber>
    </recommendedName>
    <alternativeName>
        <fullName evidence="8">L-threonine-O-3-phosphate decarboxylase</fullName>
    </alternativeName>
</protein>
<comment type="pathway">
    <text evidence="3">Cofactor biosynthesis; adenosylcobalamin biosynthesis.</text>
</comment>
<evidence type="ECO:0000256" key="8">
    <source>
        <dbReference type="ARBA" id="ARBA00029996"/>
    </source>
</evidence>
<evidence type="ECO:0000256" key="6">
    <source>
        <dbReference type="ARBA" id="ARBA00022898"/>
    </source>
</evidence>
<evidence type="ECO:0000313" key="11">
    <source>
        <dbReference type="EMBL" id="GGA79448.1"/>
    </source>
</evidence>
<dbReference type="Gene3D" id="3.40.640.10">
    <property type="entry name" value="Type I PLP-dependent aspartate aminotransferase-like (Major domain)"/>
    <property type="match status" value="1"/>
</dbReference>
<evidence type="ECO:0000256" key="2">
    <source>
        <dbReference type="ARBA" id="ARBA00003444"/>
    </source>
</evidence>
<dbReference type="InterPro" id="IPR015421">
    <property type="entry name" value="PyrdxlP-dep_Trfase_major"/>
</dbReference>
<sequence>MTRARRLFPDVTVPWLDLSTGINPHSYPLPELPATAFSTLPETERLDELRRAAADFYDARSAELVVAAPGTQILLPQVMQLVAPGKAVVLSPTYAEHARTARLAGHCVTEASDFEMLTGADLAVVVNPNNPDGRVAPRPALLALADRLAVKGGLLIVDEAFMEVGPVAESVAGDAGHPGLVVLRSFGKFFGLAGLRLGFALAGREMVRRVSTRLGPWAVSGPALEIGIAALGDRTWQAAMRAQLESETAQLNALLARHGLDAIGGTLLYRFVRAANADEIFDALGRAGILVRNFEVQPDALRFGLPGGEAGFARLDAALAGLTGQ</sequence>
<dbReference type="InterPro" id="IPR005860">
    <property type="entry name" value="CobD"/>
</dbReference>
<evidence type="ECO:0000313" key="12">
    <source>
        <dbReference type="Proteomes" id="UP000636264"/>
    </source>
</evidence>
<evidence type="ECO:0000256" key="3">
    <source>
        <dbReference type="ARBA" id="ARBA00004953"/>
    </source>
</evidence>
<dbReference type="Gene3D" id="3.90.1150.10">
    <property type="entry name" value="Aspartate Aminotransferase, domain 1"/>
    <property type="match status" value="1"/>
</dbReference>
<gene>
    <name evidence="11" type="ORF">GCM10011385_37070</name>
</gene>
<accession>A0A916S3N5</accession>
<dbReference type="InterPro" id="IPR004839">
    <property type="entry name" value="Aminotransferase_I/II_large"/>
</dbReference>
<evidence type="ECO:0000259" key="10">
    <source>
        <dbReference type="Pfam" id="PF00155"/>
    </source>
</evidence>
<feature type="domain" description="Aminotransferase class I/classII large" evidence="10">
    <location>
        <begin position="37"/>
        <end position="308"/>
    </location>
</feature>
<dbReference type="AlphaFoldDB" id="A0A916S3N5"/>
<keyword evidence="6" id="KW-0663">Pyridoxal phosphate</keyword>
<evidence type="ECO:0000256" key="4">
    <source>
        <dbReference type="ARBA" id="ARBA00012285"/>
    </source>
</evidence>
<dbReference type="GO" id="GO:0030170">
    <property type="term" value="F:pyridoxal phosphate binding"/>
    <property type="evidence" value="ECO:0007669"/>
    <property type="project" value="InterPro"/>
</dbReference>
<dbReference type="Pfam" id="PF00155">
    <property type="entry name" value="Aminotran_1_2"/>
    <property type="match status" value="1"/>
</dbReference>
<dbReference type="GO" id="GO:0009236">
    <property type="term" value="P:cobalamin biosynthetic process"/>
    <property type="evidence" value="ECO:0007669"/>
    <property type="project" value="UniProtKB-KW"/>
</dbReference>
<dbReference type="EMBL" id="BMIF01000015">
    <property type="protein sequence ID" value="GGA79448.1"/>
    <property type="molecule type" value="Genomic_DNA"/>
</dbReference>
<dbReference type="PROSITE" id="PS00105">
    <property type="entry name" value="AA_TRANSFER_CLASS_1"/>
    <property type="match status" value="1"/>
</dbReference>
<keyword evidence="12" id="KW-1185">Reference proteome</keyword>
<dbReference type="CDD" id="cd00609">
    <property type="entry name" value="AAT_like"/>
    <property type="match status" value="1"/>
</dbReference>
<comment type="caution">
    <text evidence="11">The sequence shown here is derived from an EMBL/GenBank/DDBJ whole genome shotgun (WGS) entry which is preliminary data.</text>
</comment>
<dbReference type="NCBIfam" id="TIGR01140">
    <property type="entry name" value="L_thr_O3P_dcar"/>
    <property type="match status" value="1"/>
</dbReference>
<name>A0A916S3N5_9HYPH</name>